<keyword evidence="5" id="KW-1185">Reference proteome</keyword>
<gene>
    <name evidence="4" type="ORF">JZ751_029992</name>
</gene>
<protein>
    <recommendedName>
        <fullName evidence="3">FAM65 N-terminal domain-containing protein</fullName>
    </recommendedName>
</protein>
<comment type="similarity">
    <text evidence="1">Belongs to the RIPOR family.</text>
</comment>
<dbReference type="PANTHER" id="PTHR15829">
    <property type="entry name" value="PROTEIN KINASE PKN/PRK1, EFFECTOR"/>
    <property type="match status" value="1"/>
</dbReference>
<comment type="caution">
    <text evidence="4">The sequence shown here is derived from an EMBL/GenBank/DDBJ whole genome shotgun (WGS) entry which is preliminary data.</text>
</comment>
<evidence type="ECO:0000256" key="2">
    <source>
        <dbReference type="SAM" id="MobiDB-lite"/>
    </source>
</evidence>
<dbReference type="EMBL" id="JAFBMS010000099">
    <property type="protein sequence ID" value="KAG9336974.1"/>
    <property type="molecule type" value="Genomic_DNA"/>
</dbReference>
<dbReference type="OrthoDB" id="9999654at2759"/>
<evidence type="ECO:0000313" key="4">
    <source>
        <dbReference type="EMBL" id="KAG9336974.1"/>
    </source>
</evidence>
<dbReference type="InterPro" id="IPR031780">
    <property type="entry name" value="FAM65_N"/>
</dbReference>
<dbReference type="AlphaFoldDB" id="A0A8T2NAK3"/>
<evidence type="ECO:0000259" key="3">
    <source>
        <dbReference type="Pfam" id="PF15903"/>
    </source>
</evidence>
<evidence type="ECO:0000256" key="1">
    <source>
        <dbReference type="ARBA" id="ARBA00005744"/>
    </source>
</evidence>
<dbReference type="Proteomes" id="UP000824540">
    <property type="component" value="Unassembled WGS sequence"/>
</dbReference>
<feature type="compositionally biased region" description="Polar residues" evidence="2">
    <location>
        <begin position="114"/>
        <end position="129"/>
    </location>
</feature>
<feature type="region of interest" description="Disordered" evidence="2">
    <location>
        <begin position="1"/>
        <end position="33"/>
    </location>
</feature>
<dbReference type="Pfam" id="PF15903">
    <property type="entry name" value="PL48"/>
    <property type="match status" value="1"/>
</dbReference>
<accession>A0A8T2NAK3</accession>
<sequence>MRLSSWKREEQEVRVMSDGETQGKWEGGVGGGRGRGRAMVTARLLFPGSASAFPCASLSLSLALALSLRWSEAGDEAGVEEAKPNPRISPHQLSSPLAVRRGLNAPRQLRPGNHVQQIWSPDPTNQPELAQTAPGWAHHGSLWKALTAPRSQLSPLSRSPVCSALWSPPYLTWVHTAVPGQVMGRGNAWTAVPVLWKRDSQWLRSATSSVRGSGSPSRAVSTMSLSVRPSRRILSRSITRSQSFAGVNSHDKPYRNLSVFSTPACTRKTPSRASRMSYLQVHQLELDSLNRQMRESKRNSRLVRTWLSLGLASILRVSDGLRSYLGRDWGFLYELDKQVKVIERFMRRLEFHLSKVRHCLPEVSSVDCVKVYIHIYVFVCMCMCVDKSIC</sequence>
<organism evidence="4 5">
    <name type="scientific">Albula glossodonta</name>
    <name type="common">roundjaw bonefish</name>
    <dbReference type="NCBI Taxonomy" id="121402"/>
    <lineage>
        <taxon>Eukaryota</taxon>
        <taxon>Metazoa</taxon>
        <taxon>Chordata</taxon>
        <taxon>Craniata</taxon>
        <taxon>Vertebrata</taxon>
        <taxon>Euteleostomi</taxon>
        <taxon>Actinopterygii</taxon>
        <taxon>Neopterygii</taxon>
        <taxon>Teleostei</taxon>
        <taxon>Albuliformes</taxon>
        <taxon>Albulidae</taxon>
        <taxon>Albula</taxon>
    </lineage>
</organism>
<evidence type="ECO:0000313" key="5">
    <source>
        <dbReference type="Proteomes" id="UP000824540"/>
    </source>
</evidence>
<reference evidence="4" key="1">
    <citation type="thesis" date="2021" institute="BYU ScholarsArchive" country="Provo, UT, USA">
        <title>Applications of and Algorithms for Genome Assembly and Genomic Analyses with an Emphasis on Marine Teleosts.</title>
        <authorList>
            <person name="Pickett B.D."/>
        </authorList>
    </citation>
    <scope>NUCLEOTIDE SEQUENCE</scope>
    <source>
        <strain evidence="4">HI-2016</strain>
    </source>
</reference>
<proteinExistence type="inferred from homology"/>
<dbReference type="InterPro" id="IPR026136">
    <property type="entry name" value="RIPOR3"/>
</dbReference>
<feature type="compositionally biased region" description="Basic and acidic residues" evidence="2">
    <location>
        <begin position="1"/>
        <end position="23"/>
    </location>
</feature>
<dbReference type="PANTHER" id="PTHR15829:SF1">
    <property type="entry name" value="RHO FAMILY-INTERACTING CELL POLARIZATION REGULATOR 1"/>
    <property type="match status" value="1"/>
</dbReference>
<feature type="region of interest" description="Disordered" evidence="2">
    <location>
        <begin position="113"/>
        <end position="132"/>
    </location>
</feature>
<feature type="domain" description="FAM65 N-terminal" evidence="3">
    <location>
        <begin position="330"/>
        <end position="357"/>
    </location>
</feature>
<name>A0A8T2NAK3_9TELE</name>